<dbReference type="GO" id="GO:0006099">
    <property type="term" value="P:tricarboxylic acid cycle"/>
    <property type="evidence" value="ECO:0007669"/>
    <property type="project" value="UniProtKB-KW"/>
</dbReference>
<dbReference type="InterPro" id="IPR015955">
    <property type="entry name" value="Lactate_DH/Glyco_Ohase_4_C"/>
</dbReference>
<dbReference type="SUPFAM" id="SSF51735">
    <property type="entry name" value="NAD(P)-binding Rossmann-fold domains"/>
    <property type="match status" value="1"/>
</dbReference>
<evidence type="ECO:0000256" key="5">
    <source>
        <dbReference type="ARBA" id="ARBA00023002"/>
    </source>
</evidence>
<dbReference type="GO" id="GO:0005737">
    <property type="term" value="C:cytoplasm"/>
    <property type="evidence" value="ECO:0007669"/>
    <property type="project" value="TreeGrafter"/>
</dbReference>
<dbReference type="PANTHER" id="PTHR11540:SF16">
    <property type="entry name" value="MALATE DEHYDROGENASE, MITOCHONDRIAL"/>
    <property type="match status" value="1"/>
</dbReference>
<keyword evidence="4" id="KW-0816">Tricarboxylic acid cycle</keyword>
<gene>
    <name evidence="10" type="ORF">PF008_g4637</name>
</gene>
<dbReference type="Pfam" id="PF02866">
    <property type="entry name" value="Ldh_1_C"/>
    <property type="match status" value="1"/>
</dbReference>
<protein>
    <recommendedName>
        <fullName evidence="3">malate dehydrogenase</fullName>
        <ecNumber evidence="3">1.1.1.37</ecNumber>
    </recommendedName>
</protein>
<reference evidence="10 11" key="1">
    <citation type="submission" date="2018-09" db="EMBL/GenBank/DDBJ databases">
        <title>Genomic investigation of the strawberry pathogen Phytophthora fragariae indicates pathogenicity is determined by transcriptional variation in three key races.</title>
        <authorList>
            <person name="Adams T.M."/>
            <person name="Armitage A.D."/>
            <person name="Sobczyk M.K."/>
            <person name="Bates H.J."/>
            <person name="Dunwell J.M."/>
            <person name="Nellist C.F."/>
            <person name="Harrison R.J."/>
        </authorList>
    </citation>
    <scope>NUCLEOTIDE SEQUENCE [LARGE SCALE GENOMIC DNA]</scope>
    <source>
        <strain evidence="10 11">NOV-77</strain>
    </source>
</reference>
<sequence length="467" mass="49688">MDGNKLWLVTKSVAMQYFKLATALCCFIVAPRSPTLFHLRLASQLQVERSFIAAAGTVKYSPRPVYAAHATSRHRRASTCVSSVSKRCAVGVTTVARTHVIQRHTYVSAVSITREFAGSSSSKTITLALPVNMFARASLISASTLRRAFSTAPGQQKVAVLGAAGGIGQPMSLLLKDCDHIGHLSLFDVVNTPGVAADIGHINTHAKVTGHVGMEQAGEALKGADVVVIPAGVPRKPGMTRDDLFNTNAGIVQSLAAAAAQHCPNAMMLIIANPVNSTVPIVAETFKKAGVYNPKRLFGVTTLDVVRAATFVSENQKWNPRTTNVKVIGGHAGTTILPLLSQLEGANFSDEDIAQLTHRIQFGGDEVVQAKNGTGSATLSMAYAGARFTTRLLDAMNGAKDVVECSYTQNDVTKLPFFSTPVTLGPNGVEQVHHFGEISPVEQANFDEMIVALEAQIKKGVEFAKNN</sequence>
<evidence type="ECO:0000313" key="10">
    <source>
        <dbReference type="EMBL" id="KAE9354187.1"/>
    </source>
</evidence>
<comment type="caution">
    <text evidence="10">The sequence shown here is derived from an EMBL/GenBank/DDBJ whole genome shotgun (WGS) entry which is preliminary data.</text>
</comment>
<feature type="domain" description="Lactate/malate dehydrogenase N-terminal" evidence="8">
    <location>
        <begin position="157"/>
        <end position="299"/>
    </location>
</feature>
<proteinExistence type="inferred from homology"/>
<dbReference type="InterPro" id="IPR036291">
    <property type="entry name" value="NAD(P)-bd_dom_sf"/>
</dbReference>
<dbReference type="InterPro" id="IPR001252">
    <property type="entry name" value="Malate_DH_AS"/>
</dbReference>
<evidence type="ECO:0000259" key="9">
    <source>
        <dbReference type="Pfam" id="PF02866"/>
    </source>
</evidence>
<accession>A0A6G0SAV0</accession>
<keyword evidence="6" id="KW-0520">NAD</keyword>
<dbReference type="Pfam" id="PF00056">
    <property type="entry name" value="Ldh_1_N"/>
    <property type="match status" value="1"/>
</dbReference>
<dbReference type="InterPro" id="IPR022383">
    <property type="entry name" value="Lactate/malate_DH_C"/>
</dbReference>
<evidence type="ECO:0000259" key="8">
    <source>
        <dbReference type="Pfam" id="PF00056"/>
    </source>
</evidence>
<evidence type="ECO:0000256" key="1">
    <source>
        <dbReference type="ARBA" id="ARBA00008824"/>
    </source>
</evidence>
<evidence type="ECO:0000256" key="3">
    <source>
        <dbReference type="ARBA" id="ARBA00012995"/>
    </source>
</evidence>
<dbReference type="Gene3D" id="3.90.110.10">
    <property type="entry name" value="Lactate dehydrogenase/glycoside hydrolase, family 4, C-terminal"/>
    <property type="match status" value="1"/>
</dbReference>
<dbReference type="AlphaFoldDB" id="A0A6G0SAV0"/>
<dbReference type="FunFam" id="3.90.110.10:FF:000001">
    <property type="entry name" value="Malate dehydrogenase"/>
    <property type="match status" value="1"/>
</dbReference>
<dbReference type="InterPro" id="IPR010097">
    <property type="entry name" value="Malate_DH_type1"/>
</dbReference>
<dbReference type="Gene3D" id="3.40.50.720">
    <property type="entry name" value="NAD(P)-binding Rossmann-like Domain"/>
    <property type="match status" value="1"/>
</dbReference>
<dbReference type="EC" id="1.1.1.37" evidence="3"/>
<dbReference type="GO" id="GO:0030060">
    <property type="term" value="F:L-malate dehydrogenase (NAD+) activity"/>
    <property type="evidence" value="ECO:0007669"/>
    <property type="project" value="UniProtKB-EC"/>
</dbReference>
<dbReference type="Proteomes" id="UP000486351">
    <property type="component" value="Unassembled WGS sequence"/>
</dbReference>
<dbReference type="CDD" id="cd01337">
    <property type="entry name" value="MDH_glyoxysomal_mitochondrial"/>
    <property type="match status" value="1"/>
</dbReference>
<dbReference type="PANTHER" id="PTHR11540">
    <property type="entry name" value="MALATE AND LACTATE DEHYDROGENASE"/>
    <property type="match status" value="1"/>
</dbReference>
<dbReference type="PROSITE" id="PS00068">
    <property type="entry name" value="MDH"/>
    <property type="match status" value="1"/>
</dbReference>
<keyword evidence="5" id="KW-0560">Oxidoreductase</keyword>
<comment type="subunit">
    <text evidence="2">Homodimer.</text>
</comment>
<evidence type="ECO:0000313" key="11">
    <source>
        <dbReference type="Proteomes" id="UP000486351"/>
    </source>
</evidence>
<dbReference type="SUPFAM" id="SSF56327">
    <property type="entry name" value="LDH C-terminal domain-like"/>
    <property type="match status" value="1"/>
</dbReference>
<feature type="domain" description="Lactate/malate dehydrogenase C-terminal" evidence="9">
    <location>
        <begin position="301"/>
        <end position="463"/>
    </location>
</feature>
<comment type="catalytic activity">
    <reaction evidence="7">
        <text>(S)-malate + NAD(+) = oxaloacetate + NADH + H(+)</text>
        <dbReference type="Rhea" id="RHEA:21432"/>
        <dbReference type="ChEBI" id="CHEBI:15378"/>
        <dbReference type="ChEBI" id="CHEBI:15589"/>
        <dbReference type="ChEBI" id="CHEBI:16452"/>
        <dbReference type="ChEBI" id="CHEBI:57540"/>
        <dbReference type="ChEBI" id="CHEBI:57945"/>
        <dbReference type="EC" id="1.1.1.37"/>
    </reaction>
</comment>
<dbReference type="GO" id="GO:0006108">
    <property type="term" value="P:malate metabolic process"/>
    <property type="evidence" value="ECO:0007669"/>
    <property type="project" value="InterPro"/>
</dbReference>
<name>A0A6G0SAV0_9STRA</name>
<evidence type="ECO:0000256" key="7">
    <source>
        <dbReference type="ARBA" id="ARBA00048313"/>
    </source>
</evidence>
<dbReference type="NCBIfam" id="TIGR01772">
    <property type="entry name" value="MDH_euk_gproteo"/>
    <property type="match status" value="1"/>
</dbReference>
<dbReference type="EMBL" id="QXFY01000161">
    <property type="protein sequence ID" value="KAE9354187.1"/>
    <property type="molecule type" value="Genomic_DNA"/>
</dbReference>
<evidence type="ECO:0000256" key="2">
    <source>
        <dbReference type="ARBA" id="ARBA00011738"/>
    </source>
</evidence>
<evidence type="ECO:0000256" key="4">
    <source>
        <dbReference type="ARBA" id="ARBA00022532"/>
    </source>
</evidence>
<comment type="similarity">
    <text evidence="1">Belongs to the LDH/MDH superfamily. MDH type 1 family.</text>
</comment>
<evidence type="ECO:0000256" key="6">
    <source>
        <dbReference type="ARBA" id="ARBA00023027"/>
    </source>
</evidence>
<dbReference type="FunFam" id="3.40.50.720:FF:000013">
    <property type="entry name" value="Malate dehydrogenase"/>
    <property type="match status" value="1"/>
</dbReference>
<organism evidence="10 11">
    <name type="scientific">Phytophthora fragariae</name>
    <dbReference type="NCBI Taxonomy" id="53985"/>
    <lineage>
        <taxon>Eukaryota</taxon>
        <taxon>Sar</taxon>
        <taxon>Stramenopiles</taxon>
        <taxon>Oomycota</taxon>
        <taxon>Peronosporomycetes</taxon>
        <taxon>Peronosporales</taxon>
        <taxon>Peronosporaceae</taxon>
        <taxon>Phytophthora</taxon>
    </lineage>
</organism>
<dbReference type="InterPro" id="IPR001236">
    <property type="entry name" value="Lactate/malate_DH_N"/>
</dbReference>